<evidence type="ECO:0000313" key="2">
    <source>
        <dbReference type="Proteomes" id="UP000001574"/>
    </source>
</evidence>
<dbReference type="KEGG" id="mav:MAV_4889"/>
<protein>
    <submittedName>
        <fullName evidence="1">Uncharacterized protein</fullName>
    </submittedName>
</protein>
<sequence>MGPRWLGPRWLEPGLLGARTLVELVVVTTISAR</sequence>
<reference evidence="1 2" key="1">
    <citation type="submission" date="2006-10" db="EMBL/GenBank/DDBJ databases">
        <authorList>
            <person name="Fleischmann R.D."/>
            <person name="Dodson R.J."/>
            <person name="Haft D.H."/>
            <person name="Merkel J.S."/>
            <person name="Nelson W.C."/>
            <person name="Fraser C.M."/>
        </authorList>
    </citation>
    <scope>NUCLEOTIDE SEQUENCE [LARGE SCALE GENOMIC DNA]</scope>
    <source>
        <strain evidence="1 2">104</strain>
    </source>
</reference>
<dbReference type="Proteomes" id="UP000001574">
    <property type="component" value="Chromosome"/>
</dbReference>
<organism evidence="1 2">
    <name type="scientific">Mycobacterium avium (strain 104)</name>
    <dbReference type="NCBI Taxonomy" id="243243"/>
    <lineage>
        <taxon>Bacteria</taxon>
        <taxon>Bacillati</taxon>
        <taxon>Actinomycetota</taxon>
        <taxon>Actinomycetes</taxon>
        <taxon>Mycobacteriales</taxon>
        <taxon>Mycobacteriaceae</taxon>
        <taxon>Mycobacterium</taxon>
        <taxon>Mycobacterium avium complex (MAC)</taxon>
    </lineage>
</organism>
<evidence type="ECO:0000313" key="1">
    <source>
        <dbReference type="EMBL" id="ABK66758.1"/>
    </source>
</evidence>
<dbReference type="HOGENOM" id="CLU_3382766_0_0_11"/>
<accession>A0A0H2ZXP1</accession>
<name>A0A0H2ZXP1_MYCA1</name>
<proteinExistence type="predicted"/>
<dbReference type="EMBL" id="CP000479">
    <property type="protein sequence ID" value="ABK66758.1"/>
    <property type="molecule type" value="Genomic_DNA"/>
</dbReference>
<gene>
    <name evidence="1" type="ordered locus">MAV_4889</name>
</gene>
<dbReference type="AlphaFoldDB" id="A0A0H2ZXP1"/>